<dbReference type="EMBL" id="JBFMIA010000005">
    <property type="protein sequence ID" value="MEW9501849.1"/>
    <property type="molecule type" value="Genomic_DNA"/>
</dbReference>
<protein>
    <submittedName>
        <fullName evidence="2">Reverse transcriptase-like protein</fullName>
    </submittedName>
</protein>
<accession>A0ABV3Q3K3</accession>
<organism evidence="2 3">
    <name type="scientific">Jeotgalibacillus marinus</name>
    <dbReference type="NCBI Taxonomy" id="86667"/>
    <lineage>
        <taxon>Bacteria</taxon>
        <taxon>Bacillati</taxon>
        <taxon>Bacillota</taxon>
        <taxon>Bacilli</taxon>
        <taxon>Bacillales</taxon>
        <taxon>Caryophanaceae</taxon>
        <taxon>Jeotgalibacillus</taxon>
    </lineage>
</organism>
<dbReference type="Proteomes" id="UP001556040">
    <property type="component" value="Unassembled WGS sequence"/>
</dbReference>
<dbReference type="Pfam" id="PF13456">
    <property type="entry name" value="RVT_3"/>
    <property type="match status" value="1"/>
</dbReference>
<dbReference type="NCBIfam" id="NF005822">
    <property type="entry name" value="PRK07708.1"/>
    <property type="match status" value="1"/>
</dbReference>
<dbReference type="RefSeq" id="WP_367779332.1">
    <property type="nucleotide sequence ID" value="NZ_JBFMIA010000005.1"/>
</dbReference>
<keyword evidence="3" id="KW-1185">Reference proteome</keyword>
<dbReference type="InterPro" id="IPR002156">
    <property type="entry name" value="RNaseH_domain"/>
</dbReference>
<comment type="caution">
    <text evidence="2">The sequence shown here is derived from an EMBL/GenBank/DDBJ whole genome shotgun (WGS) entry which is preliminary data.</text>
</comment>
<dbReference type="CDD" id="cd09279">
    <property type="entry name" value="RNase_HI_like"/>
    <property type="match status" value="1"/>
</dbReference>
<dbReference type="Gene3D" id="3.30.420.10">
    <property type="entry name" value="Ribonuclease H-like superfamily/Ribonuclease H"/>
    <property type="match status" value="1"/>
</dbReference>
<evidence type="ECO:0000313" key="2">
    <source>
        <dbReference type="EMBL" id="MEW9501849.1"/>
    </source>
</evidence>
<dbReference type="InterPro" id="IPR012337">
    <property type="entry name" value="RNaseH-like_sf"/>
</dbReference>
<proteinExistence type="predicted"/>
<gene>
    <name evidence="2" type="ORF">AB1471_08545</name>
</gene>
<dbReference type="PANTHER" id="PTHR48475">
    <property type="entry name" value="RIBONUCLEASE H"/>
    <property type="match status" value="1"/>
</dbReference>
<dbReference type="SUPFAM" id="SSF53098">
    <property type="entry name" value="Ribonuclease H-like"/>
    <property type="match status" value="1"/>
</dbReference>
<dbReference type="PANTHER" id="PTHR48475:SF1">
    <property type="entry name" value="RNASE H TYPE-1 DOMAIN-CONTAINING PROTEIN"/>
    <property type="match status" value="1"/>
</dbReference>
<sequence>MEVKLHFLYKHPTLPSVPFESDWIQDKISLAIISDFEKTGRMKELKIEDDFGQTWNLKEFKKLMTQKVEQKTNVSIEFDGSFHKENGQSGIGVVLHYSESNKRFRVRENNHLNHLKSNNEAEYAALYRSIQLCEELLISHQKIAVVGDSLVVINQLNDEWPCYDQVLNNWLDKIEVLCKKNNLKIEATAVRREKNKEADKLASQAIEGIFIQSKTEIM</sequence>
<dbReference type="PROSITE" id="PS50879">
    <property type="entry name" value="RNASE_H_1"/>
    <property type="match status" value="1"/>
</dbReference>
<name>A0ABV3Q3K3_9BACL</name>
<evidence type="ECO:0000313" key="3">
    <source>
        <dbReference type="Proteomes" id="UP001556040"/>
    </source>
</evidence>
<evidence type="ECO:0000259" key="1">
    <source>
        <dbReference type="PROSITE" id="PS50879"/>
    </source>
</evidence>
<reference evidence="2 3" key="1">
    <citation type="journal article" date="1979" name="Int. J. Syst. Evol. Microbiol.">
        <title>Bacillus globisporus subsp. marinus subsp. nov.</title>
        <authorList>
            <person name="Liu H."/>
        </authorList>
    </citation>
    <scope>NUCLEOTIDE SEQUENCE [LARGE SCALE GENOMIC DNA]</scope>
    <source>
        <strain evidence="2 3">DSM 1297</strain>
    </source>
</reference>
<dbReference type="InterPro" id="IPR036397">
    <property type="entry name" value="RNaseH_sf"/>
</dbReference>
<feature type="domain" description="RNase H type-1" evidence="1">
    <location>
        <begin position="70"/>
        <end position="207"/>
    </location>
</feature>